<dbReference type="InterPro" id="IPR023210">
    <property type="entry name" value="NADP_OxRdtase_dom"/>
</dbReference>
<dbReference type="InterPro" id="IPR036812">
    <property type="entry name" value="NAD(P)_OxRdtase_dom_sf"/>
</dbReference>
<feature type="domain" description="NADP-dependent oxidoreductase" evidence="1">
    <location>
        <begin position="20"/>
        <end position="297"/>
    </location>
</feature>
<evidence type="ECO:0000313" key="3">
    <source>
        <dbReference type="Proteomes" id="UP001142462"/>
    </source>
</evidence>
<dbReference type="GO" id="GO:0005829">
    <property type="term" value="C:cytosol"/>
    <property type="evidence" value="ECO:0007669"/>
    <property type="project" value="TreeGrafter"/>
</dbReference>
<protein>
    <submittedName>
        <fullName evidence="2">Oxidoreductase</fullName>
    </submittedName>
</protein>
<dbReference type="Gene3D" id="3.20.20.100">
    <property type="entry name" value="NADP-dependent oxidoreductase domain"/>
    <property type="match status" value="1"/>
</dbReference>
<dbReference type="InterPro" id="IPR020471">
    <property type="entry name" value="AKR"/>
</dbReference>
<name>A0A9W6LXL8_9MICO</name>
<dbReference type="GO" id="GO:0016491">
    <property type="term" value="F:oxidoreductase activity"/>
    <property type="evidence" value="ECO:0007669"/>
    <property type="project" value="InterPro"/>
</dbReference>
<accession>A0A9W6LXL8</accession>
<dbReference type="RefSeq" id="WP_271174685.1">
    <property type="nucleotide sequence ID" value="NZ_BSEJ01000021.1"/>
</dbReference>
<keyword evidence="3" id="KW-1185">Reference proteome</keyword>
<sequence length="306" mass="32609">MSSVLDPRPLGATPLVVSPVTLGASSLGDPQRSASDPLEVAEAMLSSRFAVVDTSNNYAGGESERVLGRALDARGGLADGHSIVTKVDVGKDGRFDRDRVWRSFEESVEKLGLERFPLVHLHDPWAVTVEEALAPGGAVQGMIELREQGLAGAIGIAVGEISLEKAYVGTGIFDAVLTHNRMTIVDRSAEELIAEANERGMGVFNAAPFGGGLLAGTSTSYAYREAPADLLAWLARVRELCAEWKLSVPAAALHFSLRHPGVHSTVVGVGRPERIAELEELCATHVPDEFWPELEKLGTPPSTVED</sequence>
<evidence type="ECO:0000259" key="1">
    <source>
        <dbReference type="Pfam" id="PF00248"/>
    </source>
</evidence>
<comment type="caution">
    <text evidence="2">The sequence shown here is derived from an EMBL/GenBank/DDBJ whole genome shotgun (WGS) entry which is preliminary data.</text>
</comment>
<dbReference type="Proteomes" id="UP001142462">
    <property type="component" value="Unassembled WGS sequence"/>
</dbReference>
<reference evidence="2" key="2">
    <citation type="submission" date="2023-01" db="EMBL/GenBank/DDBJ databases">
        <authorList>
            <person name="Sun Q."/>
            <person name="Evtushenko L."/>
        </authorList>
    </citation>
    <scope>NUCLEOTIDE SEQUENCE</scope>
    <source>
        <strain evidence="2">VKM Ac-1020</strain>
    </source>
</reference>
<proteinExistence type="predicted"/>
<dbReference type="AlphaFoldDB" id="A0A9W6LXL8"/>
<dbReference type="SUPFAM" id="SSF51430">
    <property type="entry name" value="NAD(P)-linked oxidoreductase"/>
    <property type="match status" value="1"/>
</dbReference>
<organism evidence="2 3">
    <name type="scientific">Microbacterium barkeri</name>
    <dbReference type="NCBI Taxonomy" id="33917"/>
    <lineage>
        <taxon>Bacteria</taxon>
        <taxon>Bacillati</taxon>
        <taxon>Actinomycetota</taxon>
        <taxon>Actinomycetes</taxon>
        <taxon>Micrococcales</taxon>
        <taxon>Microbacteriaceae</taxon>
        <taxon>Microbacterium</taxon>
    </lineage>
</organism>
<dbReference type="PANTHER" id="PTHR42686">
    <property type="entry name" value="GH17980P-RELATED"/>
    <property type="match status" value="1"/>
</dbReference>
<dbReference type="CDD" id="cd19090">
    <property type="entry name" value="AKR_AKR15A-like"/>
    <property type="match status" value="1"/>
</dbReference>
<evidence type="ECO:0000313" key="2">
    <source>
        <dbReference type="EMBL" id="GLJ63009.1"/>
    </source>
</evidence>
<dbReference type="Pfam" id="PF00248">
    <property type="entry name" value="Aldo_ket_red"/>
    <property type="match status" value="1"/>
</dbReference>
<dbReference type="EMBL" id="BSEJ01000021">
    <property type="protein sequence ID" value="GLJ63009.1"/>
    <property type="molecule type" value="Genomic_DNA"/>
</dbReference>
<reference evidence="2" key="1">
    <citation type="journal article" date="2014" name="Int. J. Syst. Evol. Microbiol.">
        <title>Complete genome sequence of Corynebacterium casei LMG S-19264T (=DSM 44701T), isolated from a smear-ripened cheese.</title>
        <authorList>
            <consortium name="US DOE Joint Genome Institute (JGI-PGF)"/>
            <person name="Walter F."/>
            <person name="Albersmeier A."/>
            <person name="Kalinowski J."/>
            <person name="Ruckert C."/>
        </authorList>
    </citation>
    <scope>NUCLEOTIDE SEQUENCE</scope>
    <source>
        <strain evidence="2">VKM Ac-1020</strain>
    </source>
</reference>
<dbReference type="PANTHER" id="PTHR42686:SF1">
    <property type="entry name" value="GH17980P-RELATED"/>
    <property type="match status" value="1"/>
</dbReference>
<gene>
    <name evidence="2" type="ORF">GCM10017576_31400</name>
</gene>